<keyword evidence="2" id="KW-1185">Reference proteome</keyword>
<dbReference type="Proteomes" id="UP000596427">
    <property type="component" value="Plasmid unnamed3"/>
</dbReference>
<evidence type="ECO:0000313" key="2">
    <source>
        <dbReference type="Proteomes" id="UP000596427"/>
    </source>
</evidence>
<organism evidence="1 2">
    <name type="scientific">Xanthobacter dioxanivorans</name>
    <dbReference type="NCBI Taxonomy" id="2528964"/>
    <lineage>
        <taxon>Bacteria</taxon>
        <taxon>Pseudomonadati</taxon>
        <taxon>Pseudomonadota</taxon>
        <taxon>Alphaproteobacteria</taxon>
        <taxon>Hyphomicrobiales</taxon>
        <taxon>Xanthobacteraceae</taxon>
        <taxon>Xanthobacter</taxon>
    </lineage>
</organism>
<accession>A0A974PVL0</accession>
<keyword evidence="1" id="KW-0614">Plasmid</keyword>
<name>A0A974PVL0_9HYPH</name>
<reference evidence="1 2" key="1">
    <citation type="submission" date="2020-10" db="EMBL/GenBank/DDBJ databases">
        <title>Degradation of 1,4-Dioxane by Xanthobacter sp. YN2, via a Novel Group-2 Soluble Di-Iron Monooxygenase.</title>
        <authorList>
            <person name="Ma F."/>
            <person name="Wang Y."/>
            <person name="Yang J."/>
            <person name="Guo H."/>
            <person name="Su D."/>
            <person name="Yu L."/>
        </authorList>
    </citation>
    <scope>NUCLEOTIDE SEQUENCE [LARGE SCALE GENOMIC DNA]</scope>
    <source>
        <strain evidence="1 2">YN2</strain>
        <plasmid evidence="1 2">unnamed3</plasmid>
    </source>
</reference>
<sequence>MIFQVHYEVLRSVDCHPCGPRIRTFDASNHVEASDLARRAYGEDRVDAIRIDGVSSRDHAGQELWHFLRPGFAWGGRRAGAISN</sequence>
<dbReference type="RefSeq" id="WP_203197109.1">
    <property type="nucleotide sequence ID" value="NZ_CP063365.1"/>
</dbReference>
<proteinExistence type="predicted"/>
<dbReference type="EMBL" id="CP063365">
    <property type="protein sequence ID" value="QRG10234.1"/>
    <property type="molecule type" value="Genomic_DNA"/>
</dbReference>
<protein>
    <submittedName>
        <fullName evidence="1">Uncharacterized protein</fullName>
    </submittedName>
</protein>
<dbReference type="AlphaFoldDB" id="A0A974PVL0"/>
<dbReference type="KEGG" id="xdi:EZH22_31165"/>
<evidence type="ECO:0000313" key="1">
    <source>
        <dbReference type="EMBL" id="QRG10234.1"/>
    </source>
</evidence>
<geneLocation type="plasmid" evidence="1 2">
    <name>unnamed3</name>
</geneLocation>
<gene>
    <name evidence="1" type="ORF">EZH22_31165</name>
</gene>